<name>A0A2N0TV62_9FLAO</name>
<dbReference type="AlphaFoldDB" id="A0A2N0TV62"/>
<comment type="caution">
    <text evidence="1">The sequence shown here is derived from an EMBL/GenBank/DDBJ whole genome shotgun (WGS) entry which is preliminary data.</text>
</comment>
<keyword evidence="2" id="KW-1185">Reference proteome</keyword>
<organism evidence="1 2">
    <name type="scientific">Salegentibacter salinarum</name>
    <dbReference type="NCBI Taxonomy" id="447422"/>
    <lineage>
        <taxon>Bacteria</taxon>
        <taxon>Pseudomonadati</taxon>
        <taxon>Bacteroidota</taxon>
        <taxon>Flavobacteriia</taxon>
        <taxon>Flavobacteriales</taxon>
        <taxon>Flavobacteriaceae</taxon>
        <taxon>Salegentibacter</taxon>
    </lineage>
</organism>
<proteinExistence type="predicted"/>
<protein>
    <submittedName>
        <fullName evidence="1">Uncharacterized protein</fullName>
    </submittedName>
</protein>
<reference evidence="1 2" key="1">
    <citation type="submission" date="2015-10" db="EMBL/GenBank/DDBJ databases">
        <title>Draft genome sequence of Salegentibacter salinarum KCTC 12975.</title>
        <authorList>
            <person name="Lin W."/>
            <person name="Zheng Q."/>
        </authorList>
    </citation>
    <scope>NUCLEOTIDE SEQUENCE [LARGE SCALE GENOMIC DNA]</scope>
    <source>
        <strain evidence="1 2">KCTC 12975</strain>
    </source>
</reference>
<evidence type="ECO:0000313" key="2">
    <source>
        <dbReference type="Proteomes" id="UP000232673"/>
    </source>
</evidence>
<dbReference type="Proteomes" id="UP000232673">
    <property type="component" value="Unassembled WGS sequence"/>
</dbReference>
<evidence type="ECO:0000313" key="1">
    <source>
        <dbReference type="EMBL" id="PKD18642.1"/>
    </source>
</evidence>
<dbReference type="EMBL" id="LKTS01000022">
    <property type="protein sequence ID" value="PKD18642.1"/>
    <property type="molecule type" value="Genomic_DNA"/>
</dbReference>
<gene>
    <name evidence="1" type="ORF">APR41_17750</name>
</gene>
<sequence>MTAKYHCMLYLRWWTQFYWKAHRKRCIGGACKPPKGAVVKSHGTERLGKGKPRVYQVWIKEMNESEPLKRCRESAYILSKAVEVKMQ</sequence>
<accession>A0A2N0TV62</accession>